<protein>
    <submittedName>
        <fullName evidence="1">Uncharacterized protein</fullName>
    </submittedName>
</protein>
<dbReference type="InterPro" id="IPR015889">
    <property type="entry name" value="Intradiol_dOase_core"/>
</dbReference>
<dbReference type="PANTHER" id="PTHR34315">
    <property type="match status" value="1"/>
</dbReference>
<dbReference type="GeneID" id="9472843"/>
<dbReference type="InParanoid" id="D0P4X3"/>
<organism evidence="1 2">
    <name type="scientific">Phytophthora infestans (strain T30-4)</name>
    <name type="common">Potato late blight agent</name>
    <dbReference type="NCBI Taxonomy" id="403677"/>
    <lineage>
        <taxon>Eukaryota</taxon>
        <taxon>Sar</taxon>
        <taxon>Stramenopiles</taxon>
        <taxon>Oomycota</taxon>
        <taxon>Peronosporomycetes</taxon>
        <taxon>Peronosporales</taxon>
        <taxon>Peronosporaceae</taxon>
        <taxon>Phytophthora</taxon>
    </lineage>
</organism>
<dbReference type="GO" id="GO:0016702">
    <property type="term" value="F:oxidoreductase activity, acting on single donors with incorporation of molecular oxygen, incorporation of two atoms of oxygen"/>
    <property type="evidence" value="ECO:0007669"/>
    <property type="project" value="InterPro"/>
</dbReference>
<dbReference type="GO" id="GO:0005506">
    <property type="term" value="F:iron ion binding"/>
    <property type="evidence" value="ECO:0007669"/>
    <property type="project" value="InterPro"/>
</dbReference>
<gene>
    <name evidence="1" type="ORF">PITG_22024</name>
</gene>
<accession>D0P4X3</accession>
<dbReference type="HOGENOM" id="CLU_1791965_0_0_1"/>
<evidence type="ECO:0000313" key="2">
    <source>
        <dbReference type="Proteomes" id="UP000006643"/>
    </source>
</evidence>
<dbReference type="PANTHER" id="PTHR34315:SF1">
    <property type="entry name" value="INTRADIOL RING-CLEAVAGE DIOXYGENASES DOMAIN-CONTAINING PROTEIN-RELATED"/>
    <property type="match status" value="1"/>
</dbReference>
<sequence length="145" mass="16169">MVDSAKSRRLAKLKDIQAARRLDAETALSTDHESSRTGLTSNTSSSELFTDDAACLLEPEVTEGPYYVAGELIRSDIREDQPGIDLYVDLQLIDVNTCLPVSSFGCKDERELGRYFEHWHYFPSRSITVAVLQPTLPPKTTTTSE</sequence>
<dbReference type="AlphaFoldDB" id="D0P4X3"/>
<dbReference type="OrthoDB" id="120782at2759"/>
<dbReference type="RefSeq" id="XP_002894725.1">
    <property type="nucleotide sequence ID" value="XM_002894679.1"/>
</dbReference>
<dbReference type="EMBL" id="DS029201">
    <property type="protein sequence ID" value="EEY54155.1"/>
    <property type="molecule type" value="Genomic_DNA"/>
</dbReference>
<dbReference type="eggNOG" id="ENOG502QWMN">
    <property type="taxonomic scope" value="Eukaryota"/>
</dbReference>
<dbReference type="VEuPathDB" id="FungiDB:PITG_22024"/>
<proteinExistence type="predicted"/>
<dbReference type="Proteomes" id="UP000006643">
    <property type="component" value="Unassembled WGS sequence"/>
</dbReference>
<reference evidence="2" key="1">
    <citation type="journal article" date="2009" name="Nature">
        <title>Genome sequence and analysis of the Irish potato famine pathogen Phytophthora infestans.</title>
        <authorList>
            <consortium name="The Broad Institute Genome Sequencing Platform"/>
            <person name="Haas B.J."/>
            <person name="Kamoun S."/>
            <person name="Zody M.C."/>
            <person name="Jiang R.H."/>
            <person name="Handsaker R.E."/>
            <person name="Cano L.M."/>
            <person name="Grabherr M."/>
            <person name="Kodira C.D."/>
            <person name="Raffaele S."/>
            <person name="Torto-Alalibo T."/>
            <person name="Bozkurt T.O."/>
            <person name="Ah-Fong A.M."/>
            <person name="Alvarado L."/>
            <person name="Anderson V.L."/>
            <person name="Armstrong M.R."/>
            <person name="Avrova A."/>
            <person name="Baxter L."/>
            <person name="Beynon J."/>
            <person name="Boevink P.C."/>
            <person name="Bollmann S.R."/>
            <person name="Bos J.I."/>
            <person name="Bulone V."/>
            <person name="Cai G."/>
            <person name="Cakir C."/>
            <person name="Carrington J.C."/>
            <person name="Chawner M."/>
            <person name="Conti L."/>
            <person name="Costanzo S."/>
            <person name="Ewan R."/>
            <person name="Fahlgren N."/>
            <person name="Fischbach M.A."/>
            <person name="Fugelstad J."/>
            <person name="Gilroy E.M."/>
            <person name="Gnerre S."/>
            <person name="Green P.J."/>
            <person name="Grenville-Briggs L.J."/>
            <person name="Griffith J."/>
            <person name="Grunwald N.J."/>
            <person name="Horn K."/>
            <person name="Horner N.R."/>
            <person name="Hu C.H."/>
            <person name="Huitema E."/>
            <person name="Jeong D.H."/>
            <person name="Jones A.M."/>
            <person name="Jones J.D."/>
            <person name="Jones R.W."/>
            <person name="Karlsson E.K."/>
            <person name="Kunjeti S.G."/>
            <person name="Lamour K."/>
            <person name="Liu Z."/>
            <person name="Ma L."/>
            <person name="Maclean D."/>
            <person name="Chibucos M.C."/>
            <person name="McDonald H."/>
            <person name="McWalters J."/>
            <person name="Meijer H.J."/>
            <person name="Morgan W."/>
            <person name="Morris P.F."/>
            <person name="Munro C.A."/>
            <person name="O'Neill K."/>
            <person name="Ospina-Giraldo M."/>
            <person name="Pinzon A."/>
            <person name="Pritchard L."/>
            <person name="Ramsahoye B."/>
            <person name="Ren Q."/>
            <person name="Restrepo S."/>
            <person name="Roy S."/>
            <person name="Sadanandom A."/>
            <person name="Savidor A."/>
            <person name="Schornack S."/>
            <person name="Schwartz D.C."/>
            <person name="Schumann U.D."/>
            <person name="Schwessinger B."/>
            <person name="Seyer L."/>
            <person name="Sharpe T."/>
            <person name="Silvar C."/>
            <person name="Song J."/>
            <person name="Studholme D.J."/>
            <person name="Sykes S."/>
            <person name="Thines M."/>
            <person name="van de Vondervoort P.J."/>
            <person name="Phuntumart V."/>
            <person name="Wawra S."/>
            <person name="Weide R."/>
            <person name="Win J."/>
            <person name="Young C."/>
            <person name="Zhou S."/>
            <person name="Fry W."/>
            <person name="Meyers B.C."/>
            <person name="van West P."/>
            <person name="Ristaino J."/>
            <person name="Govers F."/>
            <person name="Birch P.R."/>
            <person name="Whisson S.C."/>
            <person name="Judelson H.S."/>
            <person name="Nusbaum C."/>
        </authorList>
    </citation>
    <scope>NUCLEOTIDE SEQUENCE [LARGE SCALE GENOMIC DNA]</scope>
    <source>
        <strain evidence="2">T30-4</strain>
    </source>
</reference>
<dbReference type="KEGG" id="pif:PITG_22024"/>
<dbReference type="SUPFAM" id="SSF49482">
    <property type="entry name" value="Aromatic compound dioxygenase"/>
    <property type="match status" value="1"/>
</dbReference>
<evidence type="ECO:0000313" key="1">
    <source>
        <dbReference type="EMBL" id="EEY54155.1"/>
    </source>
</evidence>
<feature type="non-terminal residue" evidence="1">
    <location>
        <position position="145"/>
    </location>
</feature>
<dbReference type="Gene3D" id="2.60.130.10">
    <property type="entry name" value="Aromatic compound dioxygenase"/>
    <property type="match status" value="1"/>
</dbReference>
<name>D0P4X3_PHYIT</name>
<keyword evidence="2" id="KW-1185">Reference proteome</keyword>